<dbReference type="Pfam" id="PF01979">
    <property type="entry name" value="Amidohydro_1"/>
    <property type="match status" value="1"/>
</dbReference>
<feature type="domain" description="Amidohydrolase-related" evidence="2">
    <location>
        <begin position="55"/>
        <end position="411"/>
    </location>
</feature>
<dbReference type="RefSeq" id="WP_075366363.1">
    <property type="nucleotide sequence ID" value="NZ_MLBF01000041.1"/>
</dbReference>
<keyword evidence="1" id="KW-0378">Hydrolase</keyword>
<dbReference type="InterPro" id="IPR006680">
    <property type="entry name" value="Amidohydro-rel"/>
</dbReference>
<evidence type="ECO:0000313" key="4">
    <source>
        <dbReference type="Proteomes" id="UP000186102"/>
    </source>
</evidence>
<dbReference type="AlphaFoldDB" id="A0A1Q8QMK4"/>
<evidence type="ECO:0000256" key="1">
    <source>
        <dbReference type="ARBA" id="ARBA00022801"/>
    </source>
</evidence>
<dbReference type="Gene3D" id="2.30.40.10">
    <property type="entry name" value="Urease, subunit C, domain 1"/>
    <property type="match status" value="1"/>
</dbReference>
<evidence type="ECO:0000259" key="2">
    <source>
        <dbReference type="Pfam" id="PF01979"/>
    </source>
</evidence>
<dbReference type="InterPro" id="IPR011059">
    <property type="entry name" value="Metal-dep_hydrolase_composite"/>
</dbReference>
<dbReference type="GO" id="GO:0016810">
    <property type="term" value="F:hydrolase activity, acting on carbon-nitrogen (but not peptide) bonds"/>
    <property type="evidence" value="ECO:0007669"/>
    <property type="project" value="InterPro"/>
</dbReference>
<accession>A0A1Q8QMK4</accession>
<evidence type="ECO:0000313" key="3">
    <source>
        <dbReference type="EMBL" id="OLN28567.1"/>
    </source>
</evidence>
<dbReference type="Gene3D" id="3.20.20.140">
    <property type="entry name" value="Metal-dependent hydrolases"/>
    <property type="match status" value="1"/>
</dbReference>
<dbReference type="PANTHER" id="PTHR43794">
    <property type="entry name" value="AMINOHYDROLASE SSNA-RELATED"/>
    <property type="match status" value="1"/>
</dbReference>
<dbReference type="CDD" id="cd01298">
    <property type="entry name" value="ATZ_TRZ_like"/>
    <property type="match status" value="1"/>
</dbReference>
<dbReference type="Proteomes" id="UP000186102">
    <property type="component" value="Unassembled WGS sequence"/>
</dbReference>
<protein>
    <submittedName>
        <fullName evidence="3">S-adenosylhomocysteine deaminase</fullName>
    </submittedName>
</protein>
<dbReference type="SUPFAM" id="SSF51556">
    <property type="entry name" value="Metallo-dependent hydrolases"/>
    <property type="match status" value="1"/>
</dbReference>
<organism evidence="3 4">
    <name type="scientific">Desulfosporosinus metallidurans</name>
    <dbReference type="NCBI Taxonomy" id="1888891"/>
    <lineage>
        <taxon>Bacteria</taxon>
        <taxon>Bacillati</taxon>
        <taxon>Bacillota</taxon>
        <taxon>Clostridia</taxon>
        <taxon>Eubacteriales</taxon>
        <taxon>Desulfitobacteriaceae</taxon>
        <taxon>Desulfosporosinus</taxon>
    </lineage>
</organism>
<dbReference type="STRING" id="1888891.DSOL_3945"/>
<dbReference type="InterPro" id="IPR032466">
    <property type="entry name" value="Metal_Hydrolase"/>
</dbReference>
<dbReference type="OrthoDB" id="9807210at2"/>
<proteinExistence type="predicted"/>
<reference evidence="3 4" key="1">
    <citation type="submission" date="2016-09" db="EMBL/GenBank/DDBJ databases">
        <title>Complete genome of Desulfosporosinus sp. OL.</title>
        <authorList>
            <person name="Mardanov A."/>
            <person name="Beletsky A."/>
            <person name="Panova A."/>
            <person name="Karnachuk O."/>
            <person name="Ravin N."/>
        </authorList>
    </citation>
    <scope>NUCLEOTIDE SEQUENCE [LARGE SCALE GENOMIC DNA]</scope>
    <source>
        <strain evidence="3 4">OL</strain>
    </source>
</reference>
<dbReference type="InterPro" id="IPR050287">
    <property type="entry name" value="MTA/SAH_deaminase"/>
</dbReference>
<gene>
    <name evidence="3" type="ORF">DSOL_3945</name>
</gene>
<name>A0A1Q8QMK4_9FIRM</name>
<dbReference type="PANTHER" id="PTHR43794:SF11">
    <property type="entry name" value="AMIDOHYDROLASE-RELATED DOMAIN-CONTAINING PROTEIN"/>
    <property type="match status" value="1"/>
</dbReference>
<keyword evidence="4" id="KW-1185">Reference proteome</keyword>
<sequence length="442" mass="48636">MKKYDLIVRNCSCLRSDLMVESSKDIGITNGIIADIADSGTDISGDTIVDGQGKLVIPGLVDGHTHVCQQFLRGRTLDEFPMIWARILIPFESNLEPEDVYWSTQLACLEMIKSGTTSFADAGGRYMEQAVEATIDAGMRAFIARSTMDMGAFIPDSMKDTIEDNLKRTEELFAEYNGAGDGRISIWCGIRQVMTCSPTLIKEISELARQLNTGIHMHLAEHRDEVSFCLQNYGLRPAELLESLNALGPNLLAAHSVALSEKELELLNKHQVKIVHCPRNNFDSHGFPKTPRMLQMGMTVGLGSDGSATSSLSLFDEMKVFRSGIHAYWGLPIFDPVVLTAEQLILMITQGGAKSVGLGDLGSIDIGKKADLSLINLEQPHILPTHNILKTLVEAVTAHDVTDVVINGRLVMKNREVLTLDEEKIMFEAKKRLKVIGERAGI</sequence>
<comment type="caution">
    <text evidence="3">The sequence shown here is derived from an EMBL/GenBank/DDBJ whole genome shotgun (WGS) entry which is preliminary data.</text>
</comment>
<dbReference type="EMBL" id="MLBF01000041">
    <property type="protein sequence ID" value="OLN28567.1"/>
    <property type="molecule type" value="Genomic_DNA"/>
</dbReference>
<dbReference type="SUPFAM" id="SSF51338">
    <property type="entry name" value="Composite domain of metallo-dependent hydrolases"/>
    <property type="match status" value="1"/>
</dbReference>